<dbReference type="InterPro" id="IPR014710">
    <property type="entry name" value="RmlC-like_jellyroll"/>
</dbReference>
<sequence>MASRTEPDRPALVQLKPFLQPFPYGRNGQQSWAAQYALATPSLKEEVEKDGGIKDSQPYGEIWLGSTHQNGPCFVEGKNQSLKELIQLDPEYYLGPKLLADEQMSSQYKNNLPYLFKVLSFDKPLPLQCHPDKKLGAKLMEEEKRRQGKNEDFVDTNAKPEVGIALSPFTAFVGFRPLEQLAAILRGTPELQELFKDETLESFYRVADNSSASDAEAKAALRTLFYEAVNASGAKVKSIVPKLRERIAHMGADAVFGAANAFTAKGEANASGESEAEAMARAFEISVRTYGEEDVGTVTALTLMNVLRMRAGEGAWIQGTTVLPADDLHAYVEGDIIECMANSDNMVAHGLGTEEQGGISTFVEMLTYRHLPADQLFVSHEDKWSKGRQGLTRLYHVPIAEFDLLRVSLPTSRDEKLSALDGPLCLVVTEGSVDVSVAGGEGESLKLTRGQAAFVRAGVDVSFVNAGAEGAEVWGAFYQ</sequence>
<dbReference type="EMBL" id="PUHQ01000015">
    <property type="protein sequence ID" value="KAG0664249.1"/>
    <property type="molecule type" value="Genomic_DNA"/>
</dbReference>
<keyword evidence="15" id="KW-1185">Reference proteome</keyword>
<evidence type="ECO:0000256" key="8">
    <source>
        <dbReference type="ARBA" id="ARBA00022833"/>
    </source>
</evidence>
<comment type="similarity">
    <text evidence="4">Belongs to the mannose-6-phosphate isomerase type 1 family.</text>
</comment>
<dbReference type="PIRSF" id="PIRSF001480">
    <property type="entry name" value="Mannose-6-phosphate_isomerase"/>
    <property type="match status" value="1"/>
</dbReference>
<keyword evidence="7 12" id="KW-0479">Metal-binding</keyword>
<reference evidence="14 15" key="1">
    <citation type="submission" date="2020-11" db="EMBL/GenBank/DDBJ databases">
        <title>Kefir isolates.</title>
        <authorList>
            <person name="Marcisauskas S."/>
            <person name="Kim Y."/>
            <person name="Blasche S."/>
        </authorList>
    </citation>
    <scope>NUCLEOTIDE SEQUENCE [LARGE SCALE GENOMIC DNA]</scope>
    <source>
        <strain evidence="14 15">KR</strain>
    </source>
</reference>
<dbReference type="GO" id="GO:0009298">
    <property type="term" value="P:GDP-mannose biosynthetic process"/>
    <property type="evidence" value="ECO:0007669"/>
    <property type="project" value="InterPro"/>
</dbReference>
<dbReference type="GO" id="GO:0008270">
    <property type="term" value="F:zinc ion binding"/>
    <property type="evidence" value="ECO:0007669"/>
    <property type="project" value="InterPro"/>
</dbReference>
<dbReference type="Gene3D" id="2.60.120.10">
    <property type="entry name" value="Jelly Rolls"/>
    <property type="match status" value="2"/>
</dbReference>
<feature type="domain" description="Phosphomannose isomerase type I catalytic" evidence="13">
    <location>
        <begin position="13"/>
        <end position="178"/>
    </location>
</feature>
<evidence type="ECO:0000256" key="3">
    <source>
        <dbReference type="ARBA" id="ARBA00004666"/>
    </source>
</evidence>
<dbReference type="InterPro" id="IPR016305">
    <property type="entry name" value="Mannose-6-P_Isomerase"/>
</dbReference>
<comment type="function">
    <text evidence="2">Involved in the synthesis of the GDP-mannose and dolichol-phosphate-mannose required for a number of critical mannosyl transfer reactions.</text>
</comment>
<evidence type="ECO:0000256" key="2">
    <source>
        <dbReference type="ARBA" id="ARBA00002564"/>
    </source>
</evidence>
<evidence type="ECO:0000256" key="4">
    <source>
        <dbReference type="ARBA" id="ARBA00010772"/>
    </source>
</evidence>
<gene>
    <name evidence="14" type="ORF">C6P46_001713</name>
</gene>
<dbReference type="OrthoDB" id="6605218at2759"/>
<organism evidence="14 15">
    <name type="scientific">Rhodotorula mucilaginosa</name>
    <name type="common">Yeast</name>
    <name type="synonym">Rhodotorula rubra</name>
    <dbReference type="NCBI Taxonomy" id="5537"/>
    <lineage>
        <taxon>Eukaryota</taxon>
        <taxon>Fungi</taxon>
        <taxon>Dikarya</taxon>
        <taxon>Basidiomycota</taxon>
        <taxon>Pucciniomycotina</taxon>
        <taxon>Microbotryomycetes</taxon>
        <taxon>Sporidiobolales</taxon>
        <taxon>Sporidiobolaceae</taxon>
        <taxon>Rhodotorula</taxon>
    </lineage>
</organism>
<protein>
    <recommendedName>
        <fullName evidence="6">Mannose-6-phosphate isomerase</fullName>
        <ecNumber evidence="5">5.3.1.8</ecNumber>
    </recommendedName>
    <alternativeName>
        <fullName evidence="10">Phosphohexomutase</fullName>
    </alternativeName>
    <alternativeName>
        <fullName evidence="11">Phosphomannose isomerase</fullName>
    </alternativeName>
</protein>
<dbReference type="PANTHER" id="PTHR10309:SF0">
    <property type="entry name" value="MANNOSE-6-PHOSPHATE ISOMERASE"/>
    <property type="match status" value="1"/>
</dbReference>
<dbReference type="SUPFAM" id="SSF51182">
    <property type="entry name" value="RmlC-like cupins"/>
    <property type="match status" value="1"/>
</dbReference>
<evidence type="ECO:0000256" key="12">
    <source>
        <dbReference type="PIRSR" id="PIRSR001480-2"/>
    </source>
</evidence>
<evidence type="ECO:0000256" key="6">
    <source>
        <dbReference type="ARBA" id="ARBA00018236"/>
    </source>
</evidence>
<feature type="binding site" evidence="12">
    <location>
        <position position="161"/>
    </location>
    <ligand>
        <name>Zn(2+)</name>
        <dbReference type="ChEBI" id="CHEBI:29105"/>
    </ligand>
</feature>
<dbReference type="EC" id="5.3.1.8" evidence="5"/>
<evidence type="ECO:0000256" key="7">
    <source>
        <dbReference type="ARBA" id="ARBA00022723"/>
    </source>
</evidence>
<keyword evidence="9" id="KW-0413">Isomerase</keyword>
<evidence type="ECO:0000256" key="9">
    <source>
        <dbReference type="ARBA" id="ARBA00023235"/>
    </source>
</evidence>
<dbReference type="Proteomes" id="UP000777482">
    <property type="component" value="Unassembled WGS sequence"/>
</dbReference>
<keyword evidence="8 12" id="KW-0862">Zinc</keyword>
<dbReference type="InterPro" id="IPR046457">
    <property type="entry name" value="PMI_typeI_cat"/>
</dbReference>
<proteinExistence type="inferred from homology"/>
<comment type="caution">
    <text evidence="14">The sequence shown here is derived from an EMBL/GenBank/DDBJ whole genome shotgun (WGS) entry which is preliminary data.</text>
</comment>
<dbReference type="InterPro" id="IPR001250">
    <property type="entry name" value="Man6P_Isoase-1"/>
</dbReference>
<evidence type="ECO:0000313" key="14">
    <source>
        <dbReference type="EMBL" id="KAG0664249.1"/>
    </source>
</evidence>
<dbReference type="Gene3D" id="1.10.441.10">
    <property type="entry name" value="Phosphomannose Isomerase, domain 2"/>
    <property type="match status" value="1"/>
</dbReference>
<dbReference type="PRINTS" id="PR00714">
    <property type="entry name" value="MAN6PISMRASE"/>
</dbReference>
<feature type="binding site" evidence="12">
    <location>
        <position position="329"/>
    </location>
    <ligand>
        <name>Zn(2+)</name>
        <dbReference type="ChEBI" id="CHEBI:29105"/>
    </ligand>
</feature>
<dbReference type="Pfam" id="PF20511">
    <property type="entry name" value="PMI_typeI_cat"/>
    <property type="match status" value="1"/>
</dbReference>
<name>A0A9P6W5B6_RHOMI</name>
<dbReference type="NCBIfam" id="TIGR00218">
    <property type="entry name" value="manA"/>
    <property type="match status" value="1"/>
</dbReference>
<evidence type="ECO:0000256" key="5">
    <source>
        <dbReference type="ARBA" id="ARBA00011956"/>
    </source>
</evidence>
<dbReference type="InterPro" id="IPR011051">
    <property type="entry name" value="RmlC_Cupin_sf"/>
</dbReference>
<evidence type="ECO:0000256" key="1">
    <source>
        <dbReference type="ARBA" id="ARBA00000757"/>
    </source>
</evidence>
<evidence type="ECO:0000259" key="13">
    <source>
        <dbReference type="Pfam" id="PF20511"/>
    </source>
</evidence>
<dbReference type="GO" id="GO:0004476">
    <property type="term" value="F:mannose-6-phosphate isomerase activity"/>
    <property type="evidence" value="ECO:0007669"/>
    <property type="project" value="UniProtKB-EC"/>
</dbReference>
<dbReference type="GO" id="GO:0005975">
    <property type="term" value="P:carbohydrate metabolic process"/>
    <property type="evidence" value="ECO:0007669"/>
    <property type="project" value="InterPro"/>
</dbReference>
<dbReference type="AlphaFoldDB" id="A0A9P6W5B6"/>
<comment type="catalytic activity">
    <reaction evidence="1">
        <text>D-mannose 6-phosphate = D-fructose 6-phosphate</text>
        <dbReference type="Rhea" id="RHEA:12356"/>
        <dbReference type="ChEBI" id="CHEBI:58735"/>
        <dbReference type="ChEBI" id="CHEBI:61527"/>
        <dbReference type="EC" id="5.3.1.8"/>
    </reaction>
</comment>
<feature type="binding site" evidence="12">
    <location>
        <position position="130"/>
    </location>
    <ligand>
        <name>Zn(2+)</name>
        <dbReference type="ChEBI" id="CHEBI:29105"/>
    </ligand>
</feature>
<feature type="binding site" evidence="12">
    <location>
        <position position="128"/>
    </location>
    <ligand>
        <name>Zn(2+)</name>
        <dbReference type="ChEBI" id="CHEBI:29105"/>
    </ligand>
</feature>
<evidence type="ECO:0000256" key="11">
    <source>
        <dbReference type="ARBA" id="ARBA00030762"/>
    </source>
</evidence>
<comment type="pathway">
    <text evidence="3">Nucleotide-sugar biosynthesis; GDP-alpha-D-mannose biosynthesis; alpha-D-mannose 1-phosphate from D-fructose 6-phosphate: step 1/2.</text>
</comment>
<dbReference type="PANTHER" id="PTHR10309">
    <property type="entry name" value="MANNOSE-6-PHOSPHATE ISOMERASE"/>
    <property type="match status" value="1"/>
</dbReference>
<dbReference type="GO" id="GO:0005829">
    <property type="term" value="C:cytosol"/>
    <property type="evidence" value="ECO:0007669"/>
    <property type="project" value="TreeGrafter"/>
</dbReference>
<accession>A0A9P6W5B6</accession>
<comment type="cofactor">
    <cofactor evidence="12">
        <name>Zn(2+)</name>
        <dbReference type="ChEBI" id="CHEBI:29105"/>
    </cofactor>
    <text evidence="12">Binds 1 zinc ion per subunit.</text>
</comment>
<dbReference type="CDD" id="cd07011">
    <property type="entry name" value="cupin_PMI_type_I_N"/>
    <property type="match status" value="1"/>
</dbReference>
<evidence type="ECO:0000256" key="10">
    <source>
        <dbReference type="ARBA" id="ARBA00029741"/>
    </source>
</evidence>
<evidence type="ECO:0000313" key="15">
    <source>
        <dbReference type="Proteomes" id="UP000777482"/>
    </source>
</evidence>